<dbReference type="Gene3D" id="2.40.37.10">
    <property type="entry name" value="Lyase, Ornithine Decarboxylase, Chain A, domain 1"/>
    <property type="match status" value="1"/>
</dbReference>
<evidence type="ECO:0000313" key="2">
    <source>
        <dbReference type="Proteomes" id="UP000305778"/>
    </source>
</evidence>
<comment type="caution">
    <text evidence="1">The sequence shown here is derived from an EMBL/GenBank/DDBJ whole genome shotgun (WGS) entry which is preliminary data.</text>
</comment>
<feature type="non-terminal residue" evidence="1">
    <location>
        <position position="1"/>
    </location>
</feature>
<dbReference type="Proteomes" id="UP000305778">
    <property type="component" value="Unassembled WGS sequence"/>
</dbReference>
<evidence type="ECO:0000313" key="1">
    <source>
        <dbReference type="EMBL" id="TJZ99216.1"/>
    </source>
</evidence>
<dbReference type="InterPro" id="IPR009006">
    <property type="entry name" value="Ala_racemase/Decarboxylase_C"/>
</dbReference>
<proteinExistence type="predicted"/>
<organism evidence="1 2">
    <name type="scientific">Actinacidiphila oryziradicis</name>
    <dbReference type="NCBI Taxonomy" id="2571141"/>
    <lineage>
        <taxon>Bacteria</taxon>
        <taxon>Bacillati</taxon>
        <taxon>Actinomycetota</taxon>
        <taxon>Actinomycetes</taxon>
        <taxon>Kitasatosporales</taxon>
        <taxon>Streptomycetaceae</taxon>
        <taxon>Actinacidiphila</taxon>
    </lineage>
</organism>
<reference evidence="1 2" key="1">
    <citation type="submission" date="2019-04" db="EMBL/GenBank/DDBJ databases">
        <title>Streptomyces oryziradicis sp. nov., a novel actinomycete isolated from rhizosphere soil of rice (Oryza sativa L.).</title>
        <authorList>
            <person name="Li C."/>
        </authorList>
    </citation>
    <scope>NUCLEOTIDE SEQUENCE [LARGE SCALE GENOMIC DNA]</scope>
    <source>
        <strain evidence="1 2">NEAU-C40</strain>
    </source>
</reference>
<keyword evidence="2" id="KW-1185">Reference proteome</keyword>
<dbReference type="EMBL" id="SUMC01000114">
    <property type="protein sequence ID" value="TJZ99216.1"/>
    <property type="molecule type" value="Genomic_DNA"/>
</dbReference>
<protein>
    <submittedName>
        <fullName evidence="1">Diaminopimelate decarboxylase</fullName>
    </submittedName>
</protein>
<dbReference type="AlphaFoldDB" id="A0A4U0RUR1"/>
<dbReference type="SUPFAM" id="SSF50621">
    <property type="entry name" value="Alanine racemase C-terminal domain-like"/>
    <property type="match status" value="1"/>
</dbReference>
<name>A0A4U0RUR1_9ACTN</name>
<accession>A0A4U0RUR1</accession>
<sequence>DGVPLPGDIHPGDLLAVPVAGAYHLAMASAYNLVGRPPVVAVTDGRARVLVRRESLADMSLRDIGL</sequence>
<dbReference type="GO" id="GO:0003824">
    <property type="term" value="F:catalytic activity"/>
    <property type="evidence" value="ECO:0007669"/>
    <property type="project" value="InterPro"/>
</dbReference>
<gene>
    <name evidence="1" type="ORF">FCI23_46785</name>
</gene>